<dbReference type="Pfam" id="PF00651">
    <property type="entry name" value="BTB"/>
    <property type="match status" value="1"/>
</dbReference>
<dbReference type="InterPro" id="IPR000210">
    <property type="entry name" value="BTB/POZ_dom"/>
</dbReference>
<reference evidence="3" key="1">
    <citation type="submission" date="2021-06" db="EMBL/GenBank/DDBJ databases">
        <authorList>
            <person name="Kallberg Y."/>
            <person name="Tangrot J."/>
            <person name="Rosling A."/>
        </authorList>
    </citation>
    <scope>NUCLEOTIDE SEQUENCE</scope>
    <source>
        <strain evidence="3">CL551</strain>
    </source>
</reference>
<dbReference type="Gene3D" id="2.60.120.920">
    <property type="match status" value="1"/>
</dbReference>
<dbReference type="InterPro" id="IPR001870">
    <property type="entry name" value="B30.2/SPRY"/>
</dbReference>
<dbReference type="PROSITE" id="PS50097">
    <property type="entry name" value="BTB"/>
    <property type="match status" value="1"/>
</dbReference>
<evidence type="ECO:0000313" key="3">
    <source>
        <dbReference type="EMBL" id="CAG8570566.1"/>
    </source>
</evidence>
<evidence type="ECO:0000313" key="4">
    <source>
        <dbReference type="Proteomes" id="UP000789342"/>
    </source>
</evidence>
<protein>
    <submittedName>
        <fullName evidence="3">793_t:CDS:1</fullName>
    </submittedName>
</protein>
<dbReference type="OrthoDB" id="6359816at2759"/>
<dbReference type="InterPro" id="IPR011333">
    <property type="entry name" value="SKP1/BTB/POZ_sf"/>
</dbReference>
<sequence length="473" mass="53913">MSIIDQLLSIMVRGDSLVEDLQFLVNNSRYSDLEIKCKDDVILYGNRAILAARCDVFDRMLFTRTEKTPGKQVAFPKIEASTMKHILKYLYTGIRVKNDITTDNAFEILQAADFFQLKSLRDYILEYFKNICEKEDENQVPELLSRAVELEPPLAENGVVDHLIDSMAKVSIDSIRIDRLSLKGLQCLLSKRNEKKLFVSSEYSVIRFAILAAAKQVSQEAFNILEKKLPIWRDIGKLLQSVDKNKNLIEKRISASIVDSLRLVINHIEFRRVDGTILSKLIEPLNIVPKEKIMDSYSFQFSNKSPRSAYYGVPYMWDRNDRGPNLTIDKNGYTVTASTTKHQSVKTVHLMNSGSYEFRVLIEKWCNNLSIGVCGEGIDFSKPAGSQTCGWVLGSDGYCYNNDKYLSVTPSFKRDNVRVNVYLNMNYKKVEVTFSVDGTKYSPITSWNDLPLSLYFVVSLTNPGKIKILSPDE</sequence>
<dbReference type="InterPro" id="IPR043136">
    <property type="entry name" value="B30.2/SPRY_sf"/>
</dbReference>
<organism evidence="3 4">
    <name type="scientific">Acaulospora morrowiae</name>
    <dbReference type="NCBI Taxonomy" id="94023"/>
    <lineage>
        <taxon>Eukaryota</taxon>
        <taxon>Fungi</taxon>
        <taxon>Fungi incertae sedis</taxon>
        <taxon>Mucoromycota</taxon>
        <taxon>Glomeromycotina</taxon>
        <taxon>Glomeromycetes</taxon>
        <taxon>Diversisporales</taxon>
        <taxon>Acaulosporaceae</taxon>
        <taxon>Acaulospora</taxon>
    </lineage>
</organism>
<dbReference type="AlphaFoldDB" id="A0A9N9BNH8"/>
<dbReference type="PROSITE" id="PS50188">
    <property type="entry name" value="B302_SPRY"/>
    <property type="match status" value="1"/>
</dbReference>
<comment type="caution">
    <text evidence="3">The sequence shown here is derived from an EMBL/GenBank/DDBJ whole genome shotgun (WGS) entry which is preliminary data.</text>
</comment>
<dbReference type="SUPFAM" id="SSF54695">
    <property type="entry name" value="POZ domain"/>
    <property type="match status" value="1"/>
</dbReference>
<name>A0A9N9BNH8_9GLOM</name>
<dbReference type="SUPFAM" id="SSF49899">
    <property type="entry name" value="Concanavalin A-like lectins/glucanases"/>
    <property type="match status" value="1"/>
</dbReference>
<dbReference type="Proteomes" id="UP000789342">
    <property type="component" value="Unassembled WGS sequence"/>
</dbReference>
<dbReference type="PANTHER" id="PTHR24410">
    <property type="entry name" value="HL07962P-RELATED"/>
    <property type="match status" value="1"/>
</dbReference>
<dbReference type="Gene3D" id="3.30.710.10">
    <property type="entry name" value="Potassium Channel Kv1.1, Chain A"/>
    <property type="match status" value="1"/>
</dbReference>
<dbReference type="InterPro" id="IPR013320">
    <property type="entry name" value="ConA-like_dom_sf"/>
</dbReference>
<dbReference type="CDD" id="cd14733">
    <property type="entry name" value="BACK"/>
    <property type="match status" value="1"/>
</dbReference>
<gene>
    <name evidence="3" type="ORF">AMORRO_LOCUS6447</name>
</gene>
<keyword evidence="4" id="KW-1185">Reference proteome</keyword>
<proteinExistence type="predicted"/>
<feature type="domain" description="B30.2/SPRY" evidence="2">
    <location>
        <begin position="295"/>
        <end position="473"/>
    </location>
</feature>
<evidence type="ECO:0000259" key="2">
    <source>
        <dbReference type="PROSITE" id="PS50188"/>
    </source>
</evidence>
<feature type="domain" description="BTB" evidence="1">
    <location>
        <begin position="31"/>
        <end position="93"/>
    </location>
</feature>
<dbReference type="EMBL" id="CAJVPV010004303">
    <property type="protein sequence ID" value="CAG8570566.1"/>
    <property type="molecule type" value="Genomic_DNA"/>
</dbReference>
<evidence type="ECO:0000259" key="1">
    <source>
        <dbReference type="PROSITE" id="PS50097"/>
    </source>
</evidence>
<accession>A0A9N9BNH8</accession>
<dbReference type="CDD" id="cd18186">
    <property type="entry name" value="BTB_POZ_ZBTB_KLHL-like"/>
    <property type="match status" value="1"/>
</dbReference>
<dbReference type="SMART" id="SM00225">
    <property type="entry name" value="BTB"/>
    <property type="match status" value="1"/>
</dbReference>
<dbReference type="PANTHER" id="PTHR24410:SF23">
    <property type="entry name" value="BTB DOMAIN-CONTAINING PROTEIN-RELATED"/>
    <property type="match status" value="1"/>
</dbReference>
<dbReference type="InterPro" id="IPR051481">
    <property type="entry name" value="BTB-POZ/Galectin-3-binding"/>
</dbReference>